<accession>A0ABU1AXH0</accession>
<dbReference type="EMBL" id="JARXHW010000028">
    <property type="protein sequence ID" value="MDQ8208292.1"/>
    <property type="molecule type" value="Genomic_DNA"/>
</dbReference>
<comment type="caution">
    <text evidence="2">The sequence shown here is derived from an EMBL/GenBank/DDBJ whole genome shotgun (WGS) entry which is preliminary data.</text>
</comment>
<name>A0ABU1AXH0_9BACT</name>
<feature type="transmembrane region" description="Helical" evidence="1">
    <location>
        <begin position="7"/>
        <end position="26"/>
    </location>
</feature>
<keyword evidence="1" id="KW-0812">Transmembrane</keyword>
<dbReference type="Proteomes" id="UP001225316">
    <property type="component" value="Unassembled WGS sequence"/>
</dbReference>
<proteinExistence type="predicted"/>
<keyword evidence="1" id="KW-1133">Transmembrane helix</keyword>
<dbReference type="RefSeq" id="WP_308950811.1">
    <property type="nucleotide sequence ID" value="NZ_JARXHW010000028.1"/>
</dbReference>
<protein>
    <submittedName>
        <fullName evidence="2">Uncharacterized protein</fullName>
    </submittedName>
</protein>
<evidence type="ECO:0000256" key="1">
    <source>
        <dbReference type="SAM" id="Phobius"/>
    </source>
</evidence>
<evidence type="ECO:0000313" key="3">
    <source>
        <dbReference type="Proteomes" id="UP001225316"/>
    </source>
</evidence>
<gene>
    <name evidence="2" type="ORF">QEH52_12280</name>
</gene>
<reference evidence="2 3" key="1">
    <citation type="submission" date="2023-04" db="EMBL/GenBank/DDBJ databases">
        <title>A novel bacteria isolated from coastal sediment.</title>
        <authorList>
            <person name="Liu X.-J."/>
            <person name="Du Z.-J."/>
        </authorList>
    </citation>
    <scope>NUCLEOTIDE SEQUENCE [LARGE SCALE GENOMIC DNA]</scope>
    <source>
        <strain evidence="2 3">SDUM461003</strain>
    </source>
</reference>
<keyword evidence="3" id="KW-1185">Reference proteome</keyword>
<organism evidence="2 3">
    <name type="scientific">Thalassobacterium maritimum</name>
    <dbReference type="NCBI Taxonomy" id="3041265"/>
    <lineage>
        <taxon>Bacteria</taxon>
        <taxon>Pseudomonadati</taxon>
        <taxon>Verrucomicrobiota</taxon>
        <taxon>Opitutia</taxon>
        <taxon>Puniceicoccales</taxon>
        <taxon>Coraliomargaritaceae</taxon>
        <taxon>Thalassobacterium</taxon>
    </lineage>
</organism>
<sequence>MKTSDRIIVYGVGFFIGMLIVSMLLARRSQKEEAAVDPWVAHNAEMVAAGAEPLPSGMPAAIHQGQIIDFGYLPNAEQPEQRVWLLNFEESYPYVRAVESLDSGEFSFMAADQISIYLAEGVDVTELKPMLDELGLRLRMFNRKESIAVVGVLNTQIDAVPATIAAVQPWSDMFVAAKADDLHFKGTP</sequence>
<keyword evidence="1" id="KW-0472">Membrane</keyword>
<evidence type="ECO:0000313" key="2">
    <source>
        <dbReference type="EMBL" id="MDQ8208292.1"/>
    </source>
</evidence>